<name>A0AAV7MZG2_PLEWA</name>
<dbReference type="Pfam" id="PF09808">
    <property type="entry name" value="SNAPC1"/>
    <property type="match status" value="1"/>
</dbReference>
<dbReference type="Proteomes" id="UP001066276">
    <property type="component" value="Chromosome 9"/>
</dbReference>
<evidence type="ECO:0000313" key="2">
    <source>
        <dbReference type="EMBL" id="KAJ1107809.1"/>
    </source>
</evidence>
<proteinExistence type="predicted"/>
<feature type="compositionally biased region" description="Basic residues" evidence="1">
    <location>
        <begin position="330"/>
        <end position="340"/>
    </location>
</feature>
<protein>
    <recommendedName>
        <fullName evidence="4">snRNA-activating protein complex subunit 1</fullName>
    </recommendedName>
</protein>
<reference evidence="2" key="1">
    <citation type="journal article" date="2022" name="bioRxiv">
        <title>Sequencing and chromosome-scale assembly of the giantPleurodeles waltlgenome.</title>
        <authorList>
            <person name="Brown T."/>
            <person name="Elewa A."/>
            <person name="Iarovenko S."/>
            <person name="Subramanian E."/>
            <person name="Araus A.J."/>
            <person name="Petzold A."/>
            <person name="Susuki M."/>
            <person name="Suzuki K.-i.T."/>
            <person name="Hayashi T."/>
            <person name="Toyoda A."/>
            <person name="Oliveira C."/>
            <person name="Osipova E."/>
            <person name="Leigh N.D."/>
            <person name="Simon A."/>
            <person name="Yun M.H."/>
        </authorList>
    </citation>
    <scope>NUCLEOTIDE SEQUENCE</scope>
    <source>
        <strain evidence="2">20211129_DDA</strain>
        <tissue evidence="2">Liver</tissue>
    </source>
</reference>
<dbReference type="GO" id="GO:0042796">
    <property type="term" value="P:snRNA transcription by RNA polymerase III"/>
    <property type="evidence" value="ECO:0007669"/>
    <property type="project" value="TreeGrafter"/>
</dbReference>
<dbReference type="AlphaFoldDB" id="A0AAV7MZG2"/>
<keyword evidence="3" id="KW-1185">Reference proteome</keyword>
<evidence type="ECO:0008006" key="4">
    <source>
        <dbReference type="Google" id="ProtNLM"/>
    </source>
</evidence>
<feature type="compositionally biased region" description="Basic and acidic residues" evidence="1">
    <location>
        <begin position="319"/>
        <end position="329"/>
    </location>
</feature>
<comment type="caution">
    <text evidence="2">The sequence shown here is derived from an EMBL/GenBank/DDBJ whole genome shotgun (WGS) entry which is preliminary data.</text>
</comment>
<gene>
    <name evidence="2" type="ORF">NDU88_005198</name>
</gene>
<dbReference type="PANTHER" id="PTHR15131:SF3">
    <property type="entry name" value="SNRNA-ACTIVATING PROTEIN COMPLEX SUBUNIT 1"/>
    <property type="match status" value="1"/>
</dbReference>
<feature type="region of interest" description="Disordered" evidence="1">
    <location>
        <begin position="259"/>
        <end position="389"/>
    </location>
</feature>
<dbReference type="PANTHER" id="PTHR15131">
    <property type="entry name" value="SMALL NUCLEAR RNA ACTIVATING COMPLEX, POLYPEPTIDE 1"/>
    <property type="match status" value="1"/>
</dbReference>
<dbReference type="GO" id="GO:0042795">
    <property type="term" value="P:snRNA transcription by RNA polymerase II"/>
    <property type="evidence" value="ECO:0007669"/>
    <property type="project" value="TreeGrafter"/>
</dbReference>
<dbReference type="GO" id="GO:0019185">
    <property type="term" value="C:snRNA-activating protein complex"/>
    <property type="evidence" value="ECO:0007669"/>
    <property type="project" value="TreeGrafter"/>
</dbReference>
<feature type="compositionally biased region" description="Basic residues" evidence="1">
    <location>
        <begin position="376"/>
        <end position="389"/>
    </location>
</feature>
<dbReference type="EMBL" id="JANPWB010000013">
    <property type="protein sequence ID" value="KAJ1107809.1"/>
    <property type="molecule type" value="Genomic_DNA"/>
</dbReference>
<organism evidence="2 3">
    <name type="scientific">Pleurodeles waltl</name>
    <name type="common">Iberian ribbed newt</name>
    <dbReference type="NCBI Taxonomy" id="8319"/>
    <lineage>
        <taxon>Eukaryota</taxon>
        <taxon>Metazoa</taxon>
        <taxon>Chordata</taxon>
        <taxon>Craniata</taxon>
        <taxon>Vertebrata</taxon>
        <taxon>Euteleostomi</taxon>
        <taxon>Amphibia</taxon>
        <taxon>Batrachia</taxon>
        <taxon>Caudata</taxon>
        <taxon>Salamandroidea</taxon>
        <taxon>Salamandridae</taxon>
        <taxon>Pleurodelinae</taxon>
        <taxon>Pleurodeles</taxon>
    </lineage>
</organism>
<accession>A0AAV7MZG2</accession>
<dbReference type="InterPro" id="IPR019188">
    <property type="entry name" value="SNAPC1"/>
</dbReference>
<dbReference type="GO" id="GO:0043565">
    <property type="term" value="F:sequence-specific DNA binding"/>
    <property type="evidence" value="ECO:0007669"/>
    <property type="project" value="TreeGrafter"/>
</dbReference>
<evidence type="ECO:0000313" key="3">
    <source>
        <dbReference type="Proteomes" id="UP001066276"/>
    </source>
</evidence>
<evidence type="ECO:0000256" key="1">
    <source>
        <dbReference type="SAM" id="MobiDB-lite"/>
    </source>
</evidence>
<sequence length="389" mass="45066">MPPPAVGKAVKRKVTSTYHLPQHLTTTTPGLKADCETLLSRFQDTDSVRFEVFSTLWRDMKFSTIFYGKLGKLEQNKFTREALATASQYFYPPYTFQIRVGALYLLYSLYNTQVCEPKQKIRIALKDWNEVLKFQGELISAQHFDAAYILRNLRVHKAFHYTAMPKTLTYRANRKLVKEPGKEEFKESKDRVSELITSDVLEEILNVQEHYQKMKCMISSTKHQPDKTLSLIKEEFAIDLKNIVLDHRLKSEDRKLFKMKKSGDEQEDQGSTSQESENWERARTLAAIKSKSYSTAVQAPKSRRHRQVKVESSESGSDQGKKKLTMEQRSRKRLHPRFRKSSGETQVSDEKDLRGSVSMPVIIEEDTSSEKEAPCVKRKKRQGKALKKR</sequence>